<dbReference type="Proteomes" id="UP000242763">
    <property type="component" value="Unassembled WGS sequence"/>
</dbReference>
<dbReference type="OrthoDB" id="7444822at2"/>
<evidence type="ECO:0000313" key="2">
    <source>
        <dbReference type="EMBL" id="SFJ45867.1"/>
    </source>
</evidence>
<reference evidence="3" key="1">
    <citation type="submission" date="2016-10" db="EMBL/GenBank/DDBJ databases">
        <authorList>
            <person name="Varghese N."/>
            <person name="Submissions S."/>
        </authorList>
    </citation>
    <scope>NUCLEOTIDE SEQUENCE [LARGE SCALE GENOMIC DNA]</scope>
    <source>
        <strain evidence="3">DSM 21857</strain>
    </source>
</reference>
<evidence type="ECO:0000313" key="3">
    <source>
        <dbReference type="Proteomes" id="UP000242763"/>
    </source>
</evidence>
<keyword evidence="3" id="KW-1185">Reference proteome</keyword>
<accession>A0A1I3RKR4</accession>
<dbReference type="SMART" id="SM00421">
    <property type="entry name" value="HTH_LUXR"/>
    <property type="match status" value="1"/>
</dbReference>
<dbReference type="EMBL" id="FORF01000020">
    <property type="protein sequence ID" value="SFJ45867.1"/>
    <property type="molecule type" value="Genomic_DNA"/>
</dbReference>
<dbReference type="RefSeq" id="WP_091524034.1">
    <property type="nucleotide sequence ID" value="NZ_FORF01000020.1"/>
</dbReference>
<name>A0A1I3RKR4_9HYPH</name>
<dbReference type="STRING" id="1121003.SAMN03080618_03034"/>
<organism evidence="2 3">
    <name type="scientific">Aquamicrobium aerolatum DSM 21857</name>
    <dbReference type="NCBI Taxonomy" id="1121003"/>
    <lineage>
        <taxon>Bacteria</taxon>
        <taxon>Pseudomonadati</taxon>
        <taxon>Pseudomonadota</taxon>
        <taxon>Alphaproteobacteria</taxon>
        <taxon>Hyphomicrobiales</taxon>
        <taxon>Phyllobacteriaceae</taxon>
        <taxon>Aerobium</taxon>
    </lineage>
</organism>
<dbReference type="InterPro" id="IPR000792">
    <property type="entry name" value="Tscrpt_reg_LuxR_C"/>
</dbReference>
<keyword evidence="2" id="KW-0238">DNA-binding</keyword>
<dbReference type="Gene3D" id="1.10.10.10">
    <property type="entry name" value="Winged helix-like DNA-binding domain superfamily/Winged helix DNA-binding domain"/>
    <property type="match status" value="1"/>
</dbReference>
<sequence>MAKVDPSMLIDSIYEASIVPELWPDVLEQISRLSKTAWTVAVAVREDEPHWILSESTAHDAVAAHYDLYPGNQRTSRLAAAEPYGFVTDYDLLTQEEIDREPLYQEFLIPNGFGFAVGTKLALPDGDMVVVHSEGHYGDGPVSSDVVRQLDMIRPHLARAALLSTRLSFERTRTAVETLEAIGMAACGVSRSGSVLIANRIFNDESQYLTTRGSDRVALHDARANLQLEQALAQTLNAGVQSIPVLSGTPDGLPAVLHVVPVRKSARDVFNQVSAILILTKATQNPIRSNSLLQVLFDLTPMEASLAARIASAQSIEEIALEDGKTPGTVRTQLKGVFAKTGCHRQAELARLLTQIVPAGM</sequence>
<gene>
    <name evidence="2" type="ORF">SAMN03080618_03034</name>
</gene>
<dbReference type="GO" id="GO:0006355">
    <property type="term" value="P:regulation of DNA-templated transcription"/>
    <property type="evidence" value="ECO:0007669"/>
    <property type="project" value="InterPro"/>
</dbReference>
<protein>
    <submittedName>
        <fullName evidence="2">DNA-binding transcriptional regulator, CsgD family</fullName>
    </submittedName>
</protein>
<proteinExistence type="predicted"/>
<dbReference type="InterPro" id="IPR016032">
    <property type="entry name" value="Sig_transdc_resp-reg_C-effctor"/>
</dbReference>
<dbReference type="InterPro" id="IPR036388">
    <property type="entry name" value="WH-like_DNA-bd_sf"/>
</dbReference>
<feature type="domain" description="HTH luxR-type" evidence="1">
    <location>
        <begin position="296"/>
        <end position="353"/>
    </location>
</feature>
<dbReference type="AlphaFoldDB" id="A0A1I3RKR4"/>
<dbReference type="GO" id="GO:0003677">
    <property type="term" value="F:DNA binding"/>
    <property type="evidence" value="ECO:0007669"/>
    <property type="project" value="UniProtKB-KW"/>
</dbReference>
<evidence type="ECO:0000259" key="1">
    <source>
        <dbReference type="SMART" id="SM00421"/>
    </source>
</evidence>
<dbReference type="SUPFAM" id="SSF46894">
    <property type="entry name" value="C-terminal effector domain of the bipartite response regulators"/>
    <property type="match status" value="1"/>
</dbReference>